<organism evidence="2 3">
    <name type="scientific">Knipowitschia caucasica</name>
    <name type="common">Caucasian dwarf goby</name>
    <name type="synonym">Pomatoschistus caucasicus</name>
    <dbReference type="NCBI Taxonomy" id="637954"/>
    <lineage>
        <taxon>Eukaryota</taxon>
        <taxon>Metazoa</taxon>
        <taxon>Chordata</taxon>
        <taxon>Craniata</taxon>
        <taxon>Vertebrata</taxon>
        <taxon>Euteleostomi</taxon>
        <taxon>Actinopterygii</taxon>
        <taxon>Neopterygii</taxon>
        <taxon>Teleostei</taxon>
        <taxon>Neoteleostei</taxon>
        <taxon>Acanthomorphata</taxon>
        <taxon>Gobiaria</taxon>
        <taxon>Gobiiformes</taxon>
        <taxon>Gobioidei</taxon>
        <taxon>Gobiidae</taxon>
        <taxon>Gobiinae</taxon>
        <taxon>Knipowitschia</taxon>
    </lineage>
</organism>
<evidence type="ECO:0000313" key="3">
    <source>
        <dbReference type="Proteomes" id="UP001497482"/>
    </source>
</evidence>
<feature type="region of interest" description="Disordered" evidence="1">
    <location>
        <begin position="139"/>
        <end position="158"/>
    </location>
</feature>
<name>A0AAV2MNV1_KNICA</name>
<keyword evidence="3" id="KW-1185">Reference proteome</keyword>
<reference evidence="2 3" key="1">
    <citation type="submission" date="2024-04" db="EMBL/GenBank/DDBJ databases">
        <authorList>
            <person name="Waldvogel A.-M."/>
            <person name="Schoenle A."/>
        </authorList>
    </citation>
    <scope>NUCLEOTIDE SEQUENCE [LARGE SCALE GENOMIC DNA]</scope>
</reference>
<evidence type="ECO:0000256" key="1">
    <source>
        <dbReference type="SAM" id="MobiDB-lite"/>
    </source>
</evidence>
<dbReference type="AlphaFoldDB" id="A0AAV2MNV1"/>
<evidence type="ECO:0000313" key="2">
    <source>
        <dbReference type="EMBL" id="CAL1614809.1"/>
    </source>
</evidence>
<proteinExistence type="predicted"/>
<sequence>MSSGPAPLWWGREEQCGPSPSGGGERSSGPSPLWWGSEEQWPLPSLVGERGAVAPPPSGGGERSSGPSPLWWGREEQWPLPSLVGERGAVAPPLWVKTSCSREDSVDSLINLLSKCFSLPHLKQPLRLPLSCPGVNPQAAAPPTAQTGHGALNLTHFK</sequence>
<feature type="region of interest" description="Disordered" evidence="1">
    <location>
        <begin position="1"/>
        <end position="73"/>
    </location>
</feature>
<protein>
    <submittedName>
        <fullName evidence="2">Uncharacterized protein</fullName>
    </submittedName>
</protein>
<gene>
    <name evidence="2" type="ORF">KC01_LOCUS40841</name>
</gene>
<dbReference type="EMBL" id="OZ035831">
    <property type="protein sequence ID" value="CAL1614809.1"/>
    <property type="molecule type" value="Genomic_DNA"/>
</dbReference>
<accession>A0AAV2MNV1</accession>
<dbReference type="Proteomes" id="UP001497482">
    <property type="component" value="Chromosome 9"/>
</dbReference>